<keyword evidence="6" id="KW-1185">Reference proteome</keyword>
<keyword evidence="2 3" id="KW-0067">ATP-binding</keyword>
<dbReference type="InterPro" id="IPR011009">
    <property type="entry name" value="Kinase-like_dom_sf"/>
</dbReference>
<dbReference type="InterPro" id="IPR017441">
    <property type="entry name" value="Protein_kinase_ATP_BS"/>
</dbReference>
<dbReference type="PANTHER" id="PTHR24418">
    <property type="entry name" value="TYROSINE-PROTEIN KINASE"/>
    <property type="match status" value="1"/>
</dbReference>
<dbReference type="InterPro" id="IPR001245">
    <property type="entry name" value="Ser-Thr/Tyr_kinase_cat_dom"/>
</dbReference>
<evidence type="ECO:0000256" key="2">
    <source>
        <dbReference type="ARBA" id="ARBA00022840"/>
    </source>
</evidence>
<feature type="domain" description="Protein kinase" evidence="4">
    <location>
        <begin position="27"/>
        <end position="178"/>
    </location>
</feature>
<accession>A0ABN8PJF3</accession>
<evidence type="ECO:0000313" key="5">
    <source>
        <dbReference type="EMBL" id="CAH3145127.1"/>
    </source>
</evidence>
<gene>
    <name evidence="5" type="ORF">PEVE_00043419</name>
</gene>
<evidence type="ECO:0000259" key="4">
    <source>
        <dbReference type="PROSITE" id="PS50011"/>
    </source>
</evidence>
<name>A0ABN8PJF3_9CNID</name>
<evidence type="ECO:0000256" key="1">
    <source>
        <dbReference type="ARBA" id="ARBA00022741"/>
    </source>
</evidence>
<evidence type="ECO:0000256" key="3">
    <source>
        <dbReference type="PROSITE-ProRule" id="PRU10141"/>
    </source>
</evidence>
<evidence type="ECO:0000313" key="6">
    <source>
        <dbReference type="Proteomes" id="UP001159427"/>
    </source>
</evidence>
<dbReference type="PROSITE" id="PS00107">
    <property type="entry name" value="PROTEIN_KINASE_ATP"/>
    <property type="match status" value="1"/>
</dbReference>
<protein>
    <recommendedName>
        <fullName evidence="4">Protein kinase domain-containing protein</fullName>
    </recommendedName>
</protein>
<dbReference type="SUPFAM" id="SSF56112">
    <property type="entry name" value="Protein kinase-like (PK-like)"/>
    <property type="match status" value="1"/>
</dbReference>
<comment type="caution">
    <text evidence="5">The sequence shown here is derived from an EMBL/GenBank/DDBJ whole genome shotgun (WGS) entry which is preliminary data.</text>
</comment>
<reference evidence="5 6" key="1">
    <citation type="submission" date="2022-05" db="EMBL/GenBank/DDBJ databases">
        <authorList>
            <consortium name="Genoscope - CEA"/>
            <person name="William W."/>
        </authorList>
    </citation>
    <scope>NUCLEOTIDE SEQUENCE [LARGE SCALE GENOMIC DNA]</scope>
</reference>
<organism evidence="5 6">
    <name type="scientific">Porites evermanni</name>
    <dbReference type="NCBI Taxonomy" id="104178"/>
    <lineage>
        <taxon>Eukaryota</taxon>
        <taxon>Metazoa</taxon>
        <taxon>Cnidaria</taxon>
        <taxon>Anthozoa</taxon>
        <taxon>Hexacorallia</taxon>
        <taxon>Scleractinia</taxon>
        <taxon>Fungiina</taxon>
        <taxon>Poritidae</taxon>
        <taxon>Porites</taxon>
    </lineage>
</organism>
<feature type="binding site" evidence="3">
    <location>
        <position position="66"/>
    </location>
    <ligand>
        <name>ATP</name>
        <dbReference type="ChEBI" id="CHEBI:30616"/>
    </ligand>
</feature>
<dbReference type="PROSITE" id="PS50011">
    <property type="entry name" value="PROTEIN_KINASE_DOM"/>
    <property type="match status" value="1"/>
</dbReference>
<dbReference type="InterPro" id="IPR050198">
    <property type="entry name" value="Non-receptor_tyrosine_kinases"/>
</dbReference>
<dbReference type="Gene3D" id="3.30.200.20">
    <property type="entry name" value="Phosphorylase Kinase, domain 1"/>
    <property type="match status" value="1"/>
</dbReference>
<dbReference type="EMBL" id="CALNXI010000886">
    <property type="protein sequence ID" value="CAH3145127.1"/>
    <property type="molecule type" value="Genomic_DNA"/>
</dbReference>
<dbReference type="InterPro" id="IPR000719">
    <property type="entry name" value="Prot_kinase_dom"/>
</dbReference>
<sequence length="178" mass="20056">MAFLKIPVIKQTTLDCSGLPLSDSRCFTNKEIIGNGAYGAVFTADVPFASKNGEANATVEKVVVKKMLSDDVLDKKTFIKEARILQRLKHPNIVDFKGICNNPFALVLEYVYFDFKPFGVEQKVSSLAQFLGVLEGFAECCCFYSPMLSQLFARTWQQVYNTYMKMVSLTEIFSRQIS</sequence>
<dbReference type="Proteomes" id="UP001159427">
    <property type="component" value="Unassembled WGS sequence"/>
</dbReference>
<keyword evidence="1 3" id="KW-0547">Nucleotide-binding</keyword>
<proteinExistence type="predicted"/>
<dbReference type="Pfam" id="PF07714">
    <property type="entry name" value="PK_Tyr_Ser-Thr"/>
    <property type="match status" value="1"/>
</dbReference>